<organism evidence="1">
    <name type="scientific">Sulfurisphaera javensis</name>
    <dbReference type="NCBI Taxonomy" id="2049879"/>
    <lineage>
        <taxon>Archaea</taxon>
        <taxon>Thermoproteota</taxon>
        <taxon>Thermoprotei</taxon>
        <taxon>Sulfolobales</taxon>
        <taxon>Sulfolobaceae</taxon>
        <taxon>Sulfurisphaera</taxon>
    </lineage>
</organism>
<name>A0AAT9GNC8_9CREN</name>
<accession>A0AAT9GNC8</accession>
<reference evidence="1" key="1">
    <citation type="submission" date="2024-03" db="EMBL/GenBank/DDBJ databases">
        <title>Complete genome sequence of Sulfurisphaera javensis strain KD-1.</title>
        <authorList>
            <person name="Sakai H."/>
            <person name="Nur N."/>
            <person name="Suwanto A."/>
            <person name="Kurosawa N."/>
        </authorList>
    </citation>
    <scope>NUCLEOTIDE SEQUENCE</scope>
    <source>
        <strain evidence="1">KD-1</strain>
    </source>
</reference>
<protein>
    <submittedName>
        <fullName evidence="1">Uncharacterized protein</fullName>
    </submittedName>
</protein>
<dbReference type="AlphaFoldDB" id="A0AAT9GNC8"/>
<sequence>MNFLNVDYVRDIFNAMLDKDINNTASDPKKSLSLILDSMKMKSDFLSKLTITTHEDAKKLFEIIFYAKKYADEVISQTGLPQLSKAYSLLKDTSKSYDERVEGFVSIVKGGNKKDIEDMAKEIIHFIEPDKYPLWTRWIWNKERNTGSITYVLKDNITLTSPSEFFEALSELKSVLNVFGLDTGNYYPTSIFLVYAYVRLLDYTTHLAIDKKAAGLLPTHLTTTALVLGLKPFIKVIKYAHS</sequence>
<dbReference type="KEGG" id="sjv:SJAV_03210"/>
<gene>
    <name evidence="1" type="ORF">SJAV_03210</name>
</gene>
<proteinExistence type="predicted"/>
<evidence type="ECO:0000313" key="1">
    <source>
        <dbReference type="EMBL" id="BFH72377.1"/>
    </source>
</evidence>
<dbReference type="EMBL" id="AP031322">
    <property type="protein sequence ID" value="BFH72377.1"/>
    <property type="molecule type" value="Genomic_DNA"/>
</dbReference>